<sequence length="136" mass="15566">MKLTITPLALLLVVMLIFFGCSKAVPEPDLATKKLNELYPGDIQKVDYIEIRSGSTGQLKSFKDQEQIQDWINKVRKQILIPDPNQEGRTGFLYGISLFENKELKLGFTNNNISGKYYLHNEELVNEIQVLFESTQ</sequence>
<gene>
    <name evidence="1" type="ORF">HH215_05985</name>
</gene>
<evidence type="ECO:0000313" key="2">
    <source>
        <dbReference type="Proteomes" id="UP000502248"/>
    </source>
</evidence>
<evidence type="ECO:0008006" key="3">
    <source>
        <dbReference type="Google" id="ProtNLM"/>
    </source>
</evidence>
<reference evidence="1 2" key="1">
    <citation type="submission" date="2020-04" db="EMBL/GenBank/DDBJ databases">
        <title>Genome sequencing of novel species.</title>
        <authorList>
            <person name="Heo J."/>
            <person name="Kim S.-J."/>
            <person name="Kim J.-S."/>
            <person name="Hong S.-B."/>
            <person name="Kwon S.-W."/>
        </authorList>
    </citation>
    <scope>NUCLEOTIDE SEQUENCE [LARGE SCALE GENOMIC DNA]</scope>
    <source>
        <strain evidence="1 2">MFER-1</strain>
    </source>
</reference>
<evidence type="ECO:0000313" key="1">
    <source>
        <dbReference type="EMBL" id="QJD82773.1"/>
    </source>
</evidence>
<dbReference type="PROSITE" id="PS51257">
    <property type="entry name" value="PROKAR_LIPOPROTEIN"/>
    <property type="match status" value="1"/>
</dbReference>
<dbReference type="RefSeq" id="WP_169279069.1">
    <property type="nucleotide sequence ID" value="NZ_CP051680.1"/>
</dbReference>
<name>A0A7Z2VGH0_9BACL</name>
<accession>A0A7Z2VGH0</accession>
<protein>
    <recommendedName>
        <fullName evidence="3">Lipoprotein</fullName>
    </recommendedName>
</protein>
<dbReference type="AlphaFoldDB" id="A0A7Z2VGH0"/>
<keyword evidence="2" id="KW-1185">Reference proteome</keyword>
<proteinExistence type="predicted"/>
<organism evidence="1 2">
    <name type="scientific">Cohnella herbarum</name>
    <dbReference type="NCBI Taxonomy" id="2728023"/>
    <lineage>
        <taxon>Bacteria</taxon>
        <taxon>Bacillati</taxon>
        <taxon>Bacillota</taxon>
        <taxon>Bacilli</taxon>
        <taxon>Bacillales</taxon>
        <taxon>Paenibacillaceae</taxon>
        <taxon>Cohnella</taxon>
    </lineage>
</organism>
<dbReference type="EMBL" id="CP051680">
    <property type="protein sequence ID" value="QJD82773.1"/>
    <property type="molecule type" value="Genomic_DNA"/>
</dbReference>
<dbReference type="KEGG" id="cheb:HH215_05985"/>
<dbReference type="Proteomes" id="UP000502248">
    <property type="component" value="Chromosome"/>
</dbReference>